<feature type="coiled-coil region" evidence="11">
    <location>
        <begin position="878"/>
        <end position="926"/>
    </location>
</feature>
<evidence type="ECO:0000313" key="14">
    <source>
        <dbReference type="EMBL" id="EON63177.1"/>
    </source>
</evidence>
<dbReference type="GO" id="GO:0051301">
    <property type="term" value="P:cell division"/>
    <property type="evidence" value="ECO:0007669"/>
    <property type="project" value="UniProtKB-KW"/>
</dbReference>
<keyword evidence="15" id="KW-1185">Reference proteome</keyword>
<dbReference type="GO" id="GO:0007062">
    <property type="term" value="P:sister chromatid cohesion"/>
    <property type="evidence" value="ECO:0007669"/>
    <property type="project" value="InterPro"/>
</dbReference>
<evidence type="ECO:0000256" key="11">
    <source>
        <dbReference type="SAM" id="Coils"/>
    </source>
</evidence>
<dbReference type="InterPro" id="IPR027417">
    <property type="entry name" value="P-loop_NTPase"/>
</dbReference>
<dbReference type="InterPro" id="IPR028468">
    <property type="entry name" value="Smc1_ABC"/>
</dbReference>
<evidence type="ECO:0000256" key="7">
    <source>
        <dbReference type="ARBA" id="ARBA00023054"/>
    </source>
</evidence>
<dbReference type="GeneID" id="19899715"/>
<evidence type="ECO:0000256" key="12">
    <source>
        <dbReference type="SAM" id="MobiDB-lite"/>
    </source>
</evidence>
<keyword evidence="4" id="KW-0158">Chromosome</keyword>
<dbReference type="Proteomes" id="UP000016924">
    <property type="component" value="Unassembled WGS sequence"/>
</dbReference>
<dbReference type="GO" id="GO:0005634">
    <property type="term" value="C:nucleus"/>
    <property type="evidence" value="ECO:0007669"/>
    <property type="project" value="UniProtKB-SubCell"/>
</dbReference>
<dbReference type="GO" id="GO:0003677">
    <property type="term" value="F:DNA binding"/>
    <property type="evidence" value="ECO:0007669"/>
    <property type="project" value="TreeGrafter"/>
</dbReference>
<dbReference type="CDD" id="cd03275">
    <property type="entry name" value="ABC_SMC1_euk"/>
    <property type="match status" value="1"/>
</dbReference>
<feature type="region of interest" description="Disordered" evidence="12">
    <location>
        <begin position="78"/>
        <end position="109"/>
    </location>
</feature>
<evidence type="ECO:0000256" key="8">
    <source>
        <dbReference type="ARBA" id="ARBA00023242"/>
    </source>
</evidence>
<dbReference type="Pfam" id="PF06470">
    <property type="entry name" value="SMC_hinge"/>
    <property type="match status" value="1"/>
</dbReference>
<keyword evidence="8 10" id="KW-0539">Nucleus</keyword>
<dbReference type="OMA" id="KHMDFQR"/>
<keyword evidence="6" id="KW-0498">Mitosis</keyword>
<dbReference type="STRING" id="1168221.R7YMQ1"/>
<evidence type="ECO:0000256" key="5">
    <source>
        <dbReference type="ARBA" id="ARBA00022618"/>
    </source>
</evidence>
<feature type="coiled-coil region" evidence="11">
    <location>
        <begin position="1071"/>
        <end position="1105"/>
    </location>
</feature>
<dbReference type="SUPFAM" id="SSF75553">
    <property type="entry name" value="Smc hinge domain"/>
    <property type="match status" value="1"/>
</dbReference>
<gene>
    <name evidence="14" type="ORF">W97_02404</name>
</gene>
<dbReference type="GO" id="GO:0008278">
    <property type="term" value="C:cohesin complex"/>
    <property type="evidence" value="ECO:0007669"/>
    <property type="project" value="InterPro"/>
</dbReference>
<proteinExistence type="inferred from homology"/>
<dbReference type="GO" id="GO:0005524">
    <property type="term" value="F:ATP binding"/>
    <property type="evidence" value="ECO:0007669"/>
    <property type="project" value="InterPro"/>
</dbReference>
<dbReference type="InterPro" id="IPR003395">
    <property type="entry name" value="RecF/RecN/SMC_N"/>
</dbReference>
<dbReference type="Gene3D" id="3.30.70.1620">
    <property type="match status" value="1"/>
</dbReference>
<feature type="coiled-coil region" evidence="11">
    <location>
        <begin position="728"/>
        <end position="804"/>
    </location>
</feature>
<dbReference type="eggNOG" id="KOG0018">
    <property type="taxonomic scope" value="Eukaryota"/>
</dbReference>
<dbReference type="AlphaFoldDB" id="R7YMQ1"/>
<dbReference type="OrthoDB" id="5575062at2759"/>
<feature type="region of interest" description="Disordered" evidence="12">
    <location>
        <begin position="996"/>
        <end position="1016"/>
    </location>
</feature>
<dbReference type="SUPFAM" id="SSF52540">
    <property type="entry name" value="P-loop containing nucleoside triphosphate hydrolases"/>
    <property type="match status" value="2"/>
</dbReference>
<protein>
    <recommendedName>
        <fullName evidence="10">Structural maintenance of chromosomes protein</fullName>
    </recommendedName>
</protein>
<dbReference type="Gene3D" id="1.10.287.1490">
    <property type="match status" value="1"/>
</dbReference>
<evidence type="ECO:0000256" key="6">
    <source>
        <dbReference type="ARBA" id="ARBA00022776"/>
    </source>
</evidence>
<dbReference type="SUPFAM" id="SSF57997">
    <property type="entry name" value="Tropomyosin"/>
    <property type="match status" value="2"/>
</dbReference>
<dbReference type="EMBL" id="JH767562">
    <property type="protein sequence ID" value="EON63177.1"/>
    <property type="molecule type" value="Genomic_DNA"/>
</dbReference>
<dbReference type="SMART" id="SM00968">
    <property type="entry name" value="SMC_hinge"/>
    <property type="match status" value="1"/>
</dbReference>
<keyword evidence="5" id="KW-0132">Cell division</keyword>
<feature type="coiled-coil region" evidence="11">
    <location>
        <begin position="432"/>
        <end position="480"/>
    </location>
</feature>
<keyword evidence="7 11" id="KW-0175">Coiled coil</keyword>
<keyword evidence="9" id="KW-0131">Cell cycle</keyword>
<dbReference type="InterPro" id="IPR024704">
    <property type="entry name" value="SMC"/>
</dbReference>
<feature type="domain" description="SMC hinge" evidence="13">
    <location>
        <begin position="544"/>
        <end position="660"/>
    </location>
</feature>
<dbReference type="Gene3D" id="3.40.50.300">
    <property type="entry name" value="P-loop containing nucleotide triphosphate hydrolases"/>
    <property type="match status" value="2"/>
</dbReference>
<evidence type="ECO:0000256" key="4">
    <source>
        <dbReference type="ARBA" id="ARBA00022454"/>
    </source>
</evidence>
<dbReference type="PIRSF" id="PIRSF005719">
    <property type="entry name" value="SMC"/>
    <property type="match status" value="1"/>
</dbReference>
<dbReference type="PANTHER" id="PTHR18937">
    <property type="entry name" value="STRUCTURAL MAINTENANCE OF CHROMOSOMES SMC FAMILY MEMBER"/>
    <property type="match status" value="1"/>
</dbReference>
<comment type="similarity">
    <text evidence="3">Belongs to the SMC family. SMC1 subfamily.</text>
</comment>
<dbReference type="RefSeq" id="XP_007778494.1">
    <property type="nucleotide sequence ID" value="XM_007780304.1"/>
</dbReference>
<evidence type="ECO:0000256" key="1">
    <source>
        <dbReference type="ARBA" id="ARBA00004123"/>
    </source>
</evidence>
<dbReference type="PANTHER" id="PTHR18937:SF12">
    <property type="entry name" value="STRUCTURAL MAINTENANCE OF CHROMOSOMES PROTEIN"/>
    <property type="match status" value="1"/>
</dbReference>
<evidence type="ECO:0000256" key="9">
    <source>
        <dbReference type="ARBA" id="ARBA00023306"/>
    </source>
</evidence>
<organism evidence="14 15">
    <name type="scientific">Coniosporium apollinis (strain CBS 100218)</name>
    <name type="common">Rock-inhabiting black yeast</name>
    <dbReference type="NCBI Taxonomy" id="1168221"/>
    <lineage>
        <taxon>Eukaryota</taxon>
        <taxon>Fungi</taxon>
        <taxon>Dikarya</taxon>
        <taxon>Ascomycota</taxon>
        <taxon>Pezizomycotina</taxon>
        <taxon>Dothideomycetes</taxon>
        <taxon>Dothideomycetes incertae sedis</taxon>
        <taxon>Coniosporium</taxon>
    </lineage>
</organism>
<sequence length="1277" mass="144839">MGKLISIELFNFKSYRGHHTLLFGDSYFTSIIGPNGSGKSNSMDAISFVLGIKSSHLRSTHLRDLIYRGRVLRTSRINADGTATEAPPETGDDDDDDDTQRSSQRGDPTTAWVQAVYEDDAGEEQRWKRTITAQGTSEYRINNQVVSAAQYNAALEAENILIKARNFLVFQGDVEAIASQAPKDLTLLIEQISGSLEYKKEYERLKAENEKAADEQNFRLNQRRAINGEIKQYQEQKAEADSFERKRAERDQAIVTHVLWKLFHFQRTMEESGEQIRRNNEELKEHRRGLEKFEQRLEEAKREQGKVTREVGKMERAIKRKEKEIEDKENSLVPLDEKISISSANRKKYEARIKEVEKERDAQQKNVNKLKRDLDTVQKAQRKWEDEWAAQQQAAGRDLSEADLQEYNRLRSEVTRRTASDQTRLDHMNRQLKTDSETVNSLRSKLESAEAQVSKLESEIQDLKERRAAMDAQTKSTQKEIEVKKRDFDALTSERLRSAQKQTELEEKLQEVLTKLISADADRRTSEKEHRAKETVAAMKRIFPGVRGRISDLSRPKQKKYETAVSTVLGRHFDAIVVDTERTARDCIQYLRDQRAGQATFIPLDTIQVKAVDPSLKTVHRGARLAIDIIDYDAAYERAMSYACGDALVCDDLAVARALVYDRGIEVKAVTLDGTIIHKGGLMTGGRGPQDRQRRWEDTEVENLRRLREKLLADIAALPRGHRRGTEEEQLQGELAGLESQLTFSRDEVRALDRNIASKESELAHARQQIEETRPKFEEQSAHLEELRSNLQTFADAIARVEDEVFAQFCQRLGYADIRAYEKQQGTMQQEASQRKLEFTRQRSRVENQLAFETQRLATTTARIETLRSQDQRDANLVASLEAEKETINNELDTLNAELEQLKQQLDTLRQKADERAGAVNEARREVSKRNKNVDETLKTIAALEAEVTKCRVGWYNLLRKCRIDEVNIPLAEGSESLESLPLDETINGTTGDAMELDGDEGSPEAGQATEARDYGIIPDFDELDDDLKEDDSPKAEETLQERIQALNSELDKMAPNMRAVDRLEATSARLHSTEKDFQAARRAAARAKEAFEEVRERRAELFNKAFQHISDQIGPVYKELTRSTAFPLGGQAYLDLEEGDDAEEAFLGGVKYHATPPLKRFRDLAHLSGGEKTIAALALLFAIHSYSPSPFFVLDEVDAALDSVNVRRVAEYLRRACGPATTGGTRSGSAGGMQFIVISLKQGLFGESETLVGVARDQARMSSRTVTLDLRKYQAV</sequence>
<dbReference type="Gene3D" id="1.20.1060.20">
    <property type="match status" value="1"/>
</dbReference>
<evidence type="ECO:0000256" key="2">
    <source>
        <dbReference type="ARBA" id="ARBA00004286"/>
    </source>
</evidence>
<evidence type="ECO:0000259" key="13">
    <source>
        <dbReference type="SMART" id="SM00968"/>
    </source>
</evidence>
<dbReference type="Pfam" id="PF02463">
    <property type="entry name" value="SMC_N"/>
    <property type="match status" value="1"/>
</dbReference>
<dbReference type="HOGENOM" id="CLU_001042_0_1_1"/>
<feature type="coiled-coil region" evidence="11">
    <location>
        <begin position="195"/>
        <end position="246"/>
    </location>
</feature>
<dbReference type="InterPro" id="IPR036277">
    <property type="entry name" value="SMC_hinge_sf"/>
</dbReference>
<feature type="coiled-coil region" evidence="11">
    <location>
        <begin position="276"/>
        <end position="387"/>
    </location>
</feature>
<evidence type="ECO:0000256" key="3">
    <source>
        <dbReference type="ARBA" id="ARBA00005597"/>
    </source>
</evidence>
<comment type="subcellular location">
    <subcellularLocation>
        <location evidence="2">Chromosome</location>
    </subcellularLocation>
    <subcellularLocation>
        <location evidence="1 10">Nucleus</location>
    </subcellularLocation>
</comment>
<dbReference type="InterPro" id="IPR010935">
    <property type="entry name" value="SMC_hinge"/>
</dbReference>
<reference evidence="15" key="1">
    <citation type="submission" date="2012-06" db="EMBL/GenBank/DDBJ databases">
        <title>The genome sequence of Coniosporium apollinis CBS 100218.</title>
        <authorList>
            <consortium name="The Broad Institute Genome Sequencing Platform"/>
            <person name="Cuomo C."/>
            <person name="Gorbushina A."/>
            <person name="Noack S."/>
            <person name="Walker B."/>
            <person name="Young S.K."/>
            <person name="Zeng Q."/>
            <person name="Gargeya S."/>
            <person name="Fitzgerald M."/>
            <person name="Haas B."/>
            <person name="Abouelleil A."/>
            <person name="Alvarado L."/>
            <person name="Arachchi H.M."/>
            <person name="Berlin A.M."/>
            <person name="Chapman S.B."/>
            <person name="Goldberg J."/>
            <person name="Griggs A."/>
            <person name="Gujja S."/>
            <person name="Hansen M."/>
            <person name="Howarth C."/>
            <person name="Imamovic A."/>
            <person name="Larimer J."/>
            <person name="McCowan C."/>
            <person name="Montmayeur A."/>
            <person name="Murphy C."/>
            <person name="Neiman D."/>
            <person name="Pearson M."/>
            <person name="Priest M."/>
            <person name="Roberts A."/>
            <person name="Saif S."/>
            <person name="Shea T."/>
            <person name="Sisk P."/>
            <person name="Sykes S."/>
            <person name="Wortman J."/>
            <person name="Nusbaum C."/>
            <person name="Birren B."/>
        </authorList>
    </citation>
    <scope>NUCLEOTIDE SEQUENCE [LARGE SCALE GENOMIC DNA]</scope>
    <source>
        <strain evidence="15">CBS 100218</strain>
    </source>
</reference>
<dbReference type="GO" id="GO:0016887">
    <property type="term" value="F:ATP hydrolysis activity"/>
    <property type="evidence" value="ECO:0007669"/>
    <property type="project" value="InterPro"/>
</dbReference>
<accession>R7YMQ1</accession>
<evidence type="ECO:0000313" key="15">
    <source>
        <dbReference type="Proteomes" id="UP000016924"/>
    </source>
</evidence>
<evidence type="ECO:0000256" key="10">
    <source>
        <dbReference type="PIRNR" id="PIRNR005719"/>
    </source>
</evidence>
<name>R7YMQ1_CONA1</name>